<comment type="subcellular location">
    <subcellularLocation>
        <location evidence="1">Nucleus</location>
    </subcellularLocation>
</comment>
<dbReference type="EMBL" id="GDRN01071429">
    <property type="protein sequence ID" value="JAI63689.1"/>
    <property type="molecule type" value="Transcribed_RNA"/>
</dbReference>
<name>A0A0P4WDH9_SCYOL</name>
<dbReference type="GO" id="GO:0003713">
    <property type="term" value="F:transcription coactivator activity"/>
    <property type="evidence" value="ECO:0007669"/>
    <property type="project" value="TreeGrafter"/>
</dbReference>
<evidence type="ECO:0000256" key="2">
    <source>
        <dbReference type="ARBA" id="ARBA00022441"/>
    </source>
</evidence>
<evidence type="ECO:0000256" key="1">
    <source>
        <dbReference type="ARBA" id="ARBA00004123"/>
    </source>
</evidence>
<dbReference type="Pfam" id="PF13854">
    <property type="entry name" value="Kelch_HCF"/>
    <property type="match status" value="1"/>
</dbReference>
<dbReference type="SUPFAM" id="SSF117281">
    <property type="entry name" value="Kelch motif"/>
    <property type="match status" value="1"/>
</dbReference>
<dbReference type="InterPro" id="IPR059124">
    <property type="entry name" value="Kelch_HCF"/>
</dbReference>
<dbReference type="GO" id="GO:0006338">
    <property type="term" value="P:chromatin remodeling"/>
    <property type="evidence" value="ECO:0007669"/>
    <property type="project" value="TreeGrafter"/>
</dbReference>
<dbReference type="FunFam" id="2.120.10.80:FF:000008">
    <property type="entry name" value="host cell factor 1 isoform X1"/>
    <property type="match status" value="1"/>
</dbReference>
<dbReference type="Gene3D" id="2.60.40.10">
    <property type="entry name" value="Immunoglobulins"/>
    <property type="match status" value="2"/>
</dbReference>
<dbReference type="PANTHER" id="PTHR46003:SF1">
    <property type="entry name" value="HOST CELL FACTOR"/>
    <property type="match status" value="1"/>
</dbReference>
<accession>A0A0P4WDH9</accession>
<dbReference type="SUPFAM" id="SSF49265">
    <property type="entry name" value="Fibronectin type III"/>
    <property type="match status" value="1"/>
</dbReference>
<dbReference type="InterPro" id="IPR003961">
    <property type="entry name" value="FN3_dom"/>
</dbReference>
<feature type="region of interest" description="Disordered" evidence="8">
    <location>
        <begin position="429"/>
        <end position="448"/>
    </location>
</feature>
<dbReference type="InterPro" id="IPR043536">
    <property type="entry name" value="HCF1/2"/>
</dbReference>
<dbReference type="InterPro" id="IPR013783">
    <property type="entry name" value="Ig-like_fold"/>
</dbReference>
<proteinExistence type="predicted"/>
<feature type="region of interest" description="Disordered" evidence="8">
    <location>
        <begin position="394"/>
        <end position="416"/>
    </location>
</feature>
<evidence type="ECO:0000259" key="9">
    <source>
        <dbReference type="Pfam" id="PF13854"/>
    </source>
</evidence>
<feature type="region of interest" description="Disordered" evidence="8">
    <location>
        <begin position="854"/>
        <end position="912"/>
    </location>
</feature>
<dbReference type="AlphaFoldDB" id="A0A0P4WDH9"/>
<evidence type="ECO:0000256" key="6">
    <source>
        <dbReference type="ARBA" id="ARBA00023242"/>
    </source>
</evidence>
<keyword evidence="4" id="KW-0677">Repeat</keyword>
<feature type="region of interest" description="Disordered" evidence="8">
    <location>
        <begin position="809"/>
        <end position="839"/>
    </location>
</feature>
<feature type="compositionally biased region" description="Polar residues" evidence="8">
    <location>
        <begin position="869"/>
        <end position="881"/>
    </location>
</feature>
<feature type="region of interest" description="Disordered" evidence="8">
    <location>
        <begin position="927"/>
        <end position="957"/>
    </location>
</feature>
<feature type="compositionally biased region" description="Low complexity" evidence="8">
    <location>
        <begin position="928"/>
        <end position="941"/>
    </location>
</feature>
<dbReference type="Gene3D" id="2.120.10.80">
    <property type="entry name" value="Kelch-type beta propeller"/>
    <property type="match status" value="2"/>
</dbReference>
<organism evidence="10">
    <name type="scientific">Scylla olivacea</name>
    <name type="common">Orange mud crab</name>
    <name type="synonym">Cancer olivacea</name>
    <dbReference type="NCBI Taxonomy" id="85551"/>
    <lineage>
        <taxon>Eukaryota</taxon>
        <taxon>Metazoa</taxon>
        <taxon>Ecdysozoa</taxon>
        <taxon>Arthropoda</taxon>
        <taxon>Crustacea</taxon>
        <taxon>Multicrustacea</taxon>
        <taxon>Malacostraca</taxon>
        <taxon>Eumalacostraca</taxon>
        <taxon>Eucarida</taxon>
        <taxon>Decapoda</taxon>
        <taxon>Pleocyemata</taxon>
        <taxon>Brachyura</taxon>
        <taxon>Eubrachyura</taxon>
        <taxon>Portunoidea</taxon>
        <taxon>Portunidae</taxon>
        <taxon>Portuninae</taxon>
        <taxon>Scylla</taxon>
    </lineage>
</organism>
<evidence type="ECO:0000256" key="4">
    <source>
        <dbReference type="ARBA" id="ARBA00022737"/>
    </source>
</evidence>
<keyword evidence="6" id="KW-0539">Nucleus</keyword>
<dbReference type="PANTHER" id="PTHR46003">
    <property type="entry name" value="HOST CELL FACTOR"/>
    <property type="match status" value="1"/>
</dbReference>
<feature type="compositionally biased region" description="Polar residues" evidence="8">
    <location>
        <begin position="811"/>
        <end position="838"/>
    </location>
</feature>
<reference evidence="10" key="1">
    <citation type="submission" date="2015-09" db="EMBL/GenBank/DDBJ databases">
        <title>Scylla olivacea transcriptome.</title>
        <authorList>
            <person name="Ikhwanuddin M."/>
        </authorList>
    </citation>
    <scope>NUCLEOTIDE SEQUENCE</scope>
</reference>
<evidence type="ECO:0000313" key="10">
    <source>
        <dbReference type="EMBL" id="JAI63689.1"/>
    </source>
</evidence>
<dbReference type="GO" id="GO:0035097">
    <property type="term" value="C:histone methyltransferase complex"/>
    <property type="evidence" value="ECO:0007669"/>
    <property type="project" value="TreeGrafter"/>
</dbReference>
<sequence length="1193" mass="124603">MAAPILKWKRVTNTTGLQPRPRHGHRAVAIKDLMVVFGGGNEGIVDELHVYNTATNQWFVPPVKGDVPPGCAAYGFVVDGTRILVFGGMVEYGKYSNELYELQASRWEWKRVKPRLPRNGFPPCPRLGHSFTLIGNKVFLFGGLANDSEDPKNNIPKYLNDLYTLELRSNSNVMSWDIPDTYGSPPPPRESHTGVAYTSKDKPKLVIYGGMSGTRLGDLWILDINTMNWERPTVSGIHPLPRSLHSATLLGTRMFVFGGWVPLLMEEVKGPINEKSEWKCTNTLACLNLETMAWEDVLMDKFEEQMPRARAGHCSVGIHTRLFVWSGRDGYRKAWNNQVCCKDLWYLETSVPGSPGRVQLVRASTSTLEVCWGATPTADAYLLQIQKYDIPTPASTASTPTTPTSTPATPGTPVSKPITLTQTVLRPATPGAVTPGAPTPLTPTSPQTIRASGNIVRVRTPGAGQIKVIGAGGQTTQILRPATTTTTTSQSGMTGIAALAAAAAATQKITTSTGAAASPTTVKVVQPNTLVTTPGLKVATTIAGQTVRLVAPTGQFLNNQGTTVATPGGKQFILQKSVVPGSQPQIVTLVKTSKGLTPMSKVNLVQSKAGVAGQGATIVKLVTTQAGGAGKPVMTTTTSQPGQILSLPAGTQAAGKGVGQGQNIVIAKQQLGTTTVGGKQTIVITKPGTGGPSGVRPQTSQIIVVTTASAVRGLQPAATTPITTPAGAQPAQALTIGGKPVTVQVTTTGGQKTVTLVTSQASSHATTTTTSSATSSQPSTSLASAGDGPVTSDAALAALAAEAGLIMPTEGDQSSEQMATGAGTQENTESSTLQNSGEGQLGDAAKAAIKGGVADPTAEGGEAKRLEGNSVSGEGSENTIKQEPMDPDGMTEPTNPATATASSSGEAGDTTDPLATLASAAINSSLSTTTPTIKTEEPTPTFANGLTQESNDTKKPESDWFDVGIIRGTVCTVQAYYLPTEAEAIKNETYTDAEGEVTERKASGIEVKLQPGTAYKFRVAGINACGRGPWSEVSAFKTCLPGYPGAPSAIKISKSTEGAHLSWEPPQNAAGDIVEYSVYLAIKNAANQQQETGSGGAHLAFMRVYCGASNMCTVLNSQLAAAHIDTTNKPAIIFRIAARNDKGYGPATQVRWLQDSVVGSAAGGQKAVMRRPATDNRSPVTVKKFKADGEPML</sequence>
<keyword evidence="7" id="KW-0131">Cell cycle</keyword>
<protein>
    <recommendedName>
        <fullName evidence="9">Host cell factor Kelch-repeats domain-containing protein</fullName>
    </recommendedName>
</protein>
<keyword evidence="3" id="KW-0597">Phosphoprotein</keyword>
<evidence type="ECO:0000256" key="3">
    <source>
        <dbReference type="ARBA" id="ARBA00022553"/>
    </source>
</evidence>
<evidence type="ECO:0000256" key="8">
    <source>
        <dbReference type="SAM" id="MobiDB-lite"/>
    </source>
</evidence>
<feature type="compositionally biased region" description="Low complexity" evidence="8">
    <location>
        <begin position="394"/>
        <end position="413"/>
    </location>
</feature>
<keyword evidence="2" id="KW-0880">Kelch repeat</keyword>
<keyword evidence="5" id="KW-0068">Autocatalytic cleavage</keyword>
<feature type="region of interest" description="Disordered" evidence="8">
    <location>
        <begin position="758"/>
        <end position="788"/>
    </location>
</feature>
<dbReference type="InterPro" id="IPR015915">
    <property type="entry name" value="Kelch-typ_b-propeller"/>
</dbReference>
<dbReference type="CDD" id="cd00063">
    <property type="entry name" value="FN3"/>
    <property type="match status" value="2"/>
</dbReference>
<dbReference type="InterPro" id="IPR036116">
    <property type="entry name" value="FN3_sf"/>
</dbReference>
<evidence type="ECO:0000256" key="5">
    <source>
        <dbReference type="ARBA" id="ARBA00022813"/>
    </source>
</evidence>
<feature type="domain" description="Host cell factor Kelch-repeats" evidence="9">
    <location>
        <begin position="7"/>
        <end position="348"/>
    </location>
</feature>
<dbReference type="Gene3D" id="6.10.250.2590">
    <property type="match status" value="1"/>
</dbReference>
<feature type="compositionally biased region" description="Low complexity" evidence="8">
    <location>
        <begin position="897"/>
        <end position="911"/>
    </location>
</feature>
<evidence type="ECO:0000256" key="7">
    <source>
        <dbReference type="ARBA" id="ARBA00023306"/>
    </source>
</evidence>
<feature type="compositionally biased region" description="Low complexity" evidence="8">
    <location>
        <begin position="758"/>
        <end position="785"/>
    </location>
</feature>
<dbReference type="FunFam" id="2.120.10.80:FF:000015">
    <property type="entry name" value="host cell factor 1 isoform X1"/>
    <property type="match status" value="1"/>
</dbReference>